<keyword evidence="3" id="KW-1185">Reference proteome</keyword>
<dbReference type="PANTHER" id="PTHR42966:SF1">
    <property type="entry name" value="SIALIC ACID SYNTHASE"/>
    <property type="match status" value="1"/>
</dbReference>
<accession>A0A923HV45</accession>
<dbReference type="PROSITE" id="PS50844">
    <property type="entry name" value="AFP_LIKE"/>
    <property type="match status" value="1"/>
</dbReference>
<dbReference type="GO" id="GO:0047444">
    <property type="term" value="F:N-acylneuraminate-9-phosphate synthase activity"/>
    <property type="evidence" value="ECO:0007669"/>
    <property type="project" value="TreeGrafter"/>
</dbReference>
<dbReference type="InterPro" id="IPR013785">
    <property type="entry name" value="Aldolase_TIM"/>
</dbReference>
<reference evidence="2" key="2">
    <citation type="submission" date="2020-10" db="EMBL/GenBank/DDBJ databases">
        <title>Comparative genomics of the Acetobacterium genus.</title>
        <authorList>
            <person name="Marshall C."/>
            <person name="May H."/>
            <person name="Norman S."/>
        </authorList>
    </citation>
    <scope>NUCLEOTIDE SEQUENCE</scope>
    <source>
        <strain evidence="2">DER-2019</strain>
    </source>
</reference>
<dbReference type="GO" id="GO:0016051">
    <property type="term" value="P:carbohydrate biosynthetic process"/>
    <property type="evidence" value="ECO:0007669"/>
    <property type="project" value="InterPro"/>
</dbReference>
<dbReference type="InterPro" id="IPR051690">
    <property type="entry name" value="PseI-like"/>
</dbReference>
<dbReference type="Proteomes" id="UP000616595">
    <property type="component" value="Unassembled WGS sequence"/>
</dbReference>
<keyword evidence="2" id="KW-0808">Transferase</keyword>
<dbReference type="Gene3D" id="3.90.1210.10">
    <property type="entry name" value="Antifreeze-like/N-acetylneuraminic acid synthase C-terminal domain"/>
    <property type="match status" value="1"/>
</dbReference>
<dbReference type="EMBL" id="WJBD01000008">
    <property type="protein sequence ID" value="MBC3888242.1"/>
    <property type="molecule type" value="Genomic_DNA"/>
</dbReference>
<comment type="caution">
    <text evidence="2">The sequence shown here is derived from an EMBL/GenBank/DDBJ whole genome shotgun (WGS) entry which is preliminary data.</text>
</comment>
<reference evidence="2" key="1">
    <citation type="submission" date="2019-10" db="EMBL/GenBank/DDBJ databases">
        <authorList>
            <person name="Ross D.E."/>
            <person name="Gulliver D."/>
        </authorList>
    </citation>
    <scope>NUCLEOTIDE SEQUENCE</scope>
    <source>
        <strain evidence="2">DER-2019</strain>
    </source>
</reference>
<evidence type="ECO:0000259" key="1">
    <source>
        <dbReference type="PROSITE" id="PS50844"/>
    </source>
</evidence>
<dbReference type="RefSeq" id="WP_148567710.1">
    <property type="nucleotide sequence ID" value="NZ_RXYA01000012.1"/>
</dbReference>
<name>A0A923HV45_9FIRM</name>
<dbReference type="EC" id="2.5.1.56" evidence="2"/>
<feature type="domain" description="AFP-like" evidence="1">
    <location>
        <begin position="279"/>
        <end position="331"/>
    </location>
</feature>
<dbReference type="SUPFAM" id="SSF51269">
    <property type="entry name" value="AFP III-like domain"/>
    <property type="match status" value="1"/>
</dbReference>
<dbReference type="InterPro" id="IPR013132">
    <property type="entry name" value="PseI/NeuA/B-like_N"/>
</dbReference>
<dbReference type="Pfam" id="PF03102">
    <property type="entry name" value="NeuB"/>
    <property type="match status" value="1"/>
</dbReference>
<dbReference type="GO" id="GO:0050462">
    <property type="term" value="F:N-acetylneuraminate synthase activity"/>
    <property type="evidence" value="ECO:0007669"/>
    <property type="project" value="UniProtKB-EC"/>
</dbReference>
<dbReference type="InterPro" id="IPR013974">
    <property type="entry name" value="SAF"/>
</dbReference>
<dbReference type="Gene3D" id="3.20.20.70">
    <property type="entry name" value="Aldolase class I"/>
    <property type="match status" value="1"/>
</dbReference>
<dbReference type="OrthoDB" id="9814210at2"/>
<gene>
    <name evidence="2" type="primary">neuB</name>
    <name evidence="2" type="ORF">GH810_07960</name>
</gene>
<dbReference type="InterPro" id="IPR057736">
    <property type="entry name" value="SAF_PseI/NeuA/NeuB"/>
</dbReference>
<protein>
    <submittedName>
        <fullName evidence="2">N-acetylneuraminate synthase</fullName>
        <ecNumber evidence="2">2.5.1.56</ecNumber>
    </submittedName>
</protein>
<sequence>MSVLIIAEAGVNHNGSLENAKKLVDQAKKCGADCIKFQTFKSDNLVSKDAAKADYQKKNTKSNETQLEMLRKLELSFDDFVELSEYCKQKKILFVSTAFDFDSIDFLNGLVMEFWKIPSGEITNLPYLIKIAKTHKPIILSTGMSTLEEVEQAVDILRSNNCGDITLLHCTTEYPAPYEVVNLKAMETLRQKFNIPVGYSDHTKGIEIAIAAVAIGATVIEKHFTLDRNMKGPDHQASLEPHELKAMVEAIHNVEVAMGNGVKKPAESEIKNRSIARKSIIANQSIKKGDIFTEKNLTVKRPGDGISPMKWFEVLGKNAVKDFEEDELIEL</sequence>
<dbReference type="InterPro" id="IPR006190">
    <property type="entry name" value="SAF_AFP_Neu5Ac"/>
</dbReference>
<dbReference type="InterPro" id="IPR036732">
    <property type="entry name" value="AFP_Neu5c_C_sf"/>
</dbReference>
<dbReference type="PANTHER" id="PTHR42966">
    <property type="entry name" value="N-ACETYLNEURAMINATE SYNTHASE"/>
    <property type="match status" value="1"/>
</dbReference>
<evidence type="ECO:0000313" key="2">
    <source>
        <dbReference type="EMBL" id="MBC3888242.1"/>
    </source>
</evidence>
<dbReference type="AlphaFoldDB" id="A0A923HV45"/>
<proteinExistence type="predicted"/>
<organism evidence="2 3">
    <name type="scientific">Acetobacterium paludosum</name>
    <dbReference type="NCBI Taxonomy" id="52693"/>
    <lineage>
        <taxon>Bacteria</taxon>
        <taxon>Bacillati</taxon>
        <taxon>Bacillota</taxon>
        <taxon>Clostridia</taxon>
        <taxon>Eubacteriales</taxon>
        <taxon>Eubacteriaceae</taxon>
        <taxon>Acetobacterium</taxon>
    </lineage>
</organism>
<dbReference type="SUPFAM" id="SSF51569">
    <property type="entry name" value="Aldolase"/>
    <property type="match status" value="1"/>
</dbReference>
<dbReference type="CDD" id="cd11615">
    <property type="entry name" value="SAF_NeuB_like"/>
    <property type="match status" value="1"/>
</dbReference>
<dbReference type="NCBIfam" id="TIGR03569">
    <property type="entry name" value="NeuB_NnaB"/>
    <property type="match status" value="1"/>
</dbReference>
<dbReference type="Pfam" id="PF08666">
    <property type="entry name" value="SAF"/>
    <property type="match status" value="1"/>
</dbReference>
<evidence type="ECO:0000313" key="3">
    <source>
        <dbReference type="Proteomes" id="UP000616595"/>
    </source>
</evidence>
<dbReference type="InterPro" id="IPR020007">
    <property type="entry name" value="NeuB/NeuA"/>
</dbReference>